<dbReference type="EMBL" id="CP144692">
    <property type="protein sequence ID" value="WVY96539.1"/>
    <property type="molecule type" value="Genomic_DNA"/>
</dbReference>
<sequence>MGITFIIFHITLLLYTLLKVGNRPLQFVESRYKNNYQKITFNLQRKKVWQNEKIYYTTKKCKFLRHIHVQICKNQIELCLTKHIAIWKGSVGRDFDDLHEVIRLNWVIRLTSHSFIGIDTNK</sequence>
<evidence type="ECO:0000313" key="2">
    <source>
        <dbReference type="EMBL" id="WVY96539.1"/>
    </source>
</evidence>
<dbReference type="AlphaFoldDB" id="A0AAQ3MTT1"/>
<accession>A0AAQ3MTT1</accession>
<gene>
    <name evidence="2" type="ORF">V8G54_028690</name>
</gene>
<evidence type="ECO:0000313" key="3">
    <source>
        <dbReference type="Proteomes" id="UP001374535"/>
    </source>
</evidence>
<proteinExistence type="predicted"/>
<organism evidence="2 3">
    <name type="scientific">Vigna mungo</name>
    <name type="common">Black gram</name>
    <name type="synonym">Phaseolus mungo</name>
    <dbReference type="NCBI Taxonomy" id="3915"/>
    <lineage>
        <taxon>Eukaryota</taxon>
        <taxon>Viridiplantae</taxon>
        <taxon>Streptophyta</taxon>
        <taxon>Embryophyta</taxon>
        <taxon>Tracheophyta</taxon>
        <taxon>Spermatophyta</taxon>
        <taxon>Magnoliopsida</taxon>
        <taxon>eudicotyledons</taxon>
        <taxon>Gunneridae</taxon>
        <taxon>Pentapetalae</taxon>
        <taxon>rosids</taxon>
        <taxon>fabids</taxon>
        <taxon>Fabales</taxon>
        <taxon>Fabaceae</taxon>
        <taxon>Papilionoideae</taxon>
        <taxon>50 kb inversion clade</taxon>
        <taxon>NPAAA clade</taxon>
        <taxon>indigoferoid/millettioid clade</taxon>
        <taxon>Phaseoleae</taxon>
        <taxon>Vigna</taxon>
    </lineage>
</organism>
<dbReference type="Proteomes" id="UP001374535">
    <property type="component" value="Chromosome 9"/>
</dbReference>
<feature type="signal peptide" evidence="1">
    <location>
        <begin position="1"/>
        <end position="22"/>
    </location>
</feature>
<feature type="chain" id="PRO_5042947388" evidence="1">
    <location>
        <begin position="23"/>
        <end position="122"/>
    </location>
</feature>
<keyword evidence="3" id="KW-1185">Reference proteome</keyword>
<evidence type="ECO:0000256" key="1">
    <source>
        <dbReference type="SAM" id="SignalP"/>
    </source>
</evidence>
<name>A0AAQ3MTT1_VIGMU</name>
<keyword evidence="1" id="KW-0732">Signal</keyword>
<protein>
    <submittedName>
        <fullName evidence="2">Uncharacterized protein</fullName>
    </submittedName>
</protein>
<reference evidence="2 3" key="1">
    <citation type="journal article" date="2023" name="Life. Sci Alliance">
        <title>Evolutionary insights into 3D genome organization and epigenetic landscape of Vigna mungo.</title>
        <authorList>
            <person name="Junaid A."/>
            <person name="Singh B."/>
            <person name="Bhatia S."/>
        </authorList>
    </citation>
    <scope>NUCLEOTIDE SEQUENCE [LARGE SCALE GENOMIC DNA]</scope>
    <source>
        <strain evidence="2">Urdbean</strain>
    </source>
</reference>